<dbReference type="EMBL" id="JARJCM010000230">
    <property type="protein sequence ID" value="KAJ7021521.1"/>
    <property type="molecule type" value="Genomic_DNA"/>
</dbReference>
<feature type="compositionally biased region" description="Low complexity" evidence="1">
    <location>
        <begin position="72"/>
        <end position="90"/>
    </location>
</feature>
<feature type="transmembrane region" description="Helical" evidence="2">
    <location>
        <begin position="243"/>
        <end position="264"/>
    </location>
</feature>
<dbReference type="InterPro" id="IPR051361">
    <property type="entry name" value="ThrE/Ser_Exporter"/>
</dbReference>
<dbReference type="Proteomes" id="UP001218188">
    <property type="component" value="Unassembled WGS sequence"/>
</dbReference>
<name>A0AAD6S7A1_9AGAR</name>
<dbReference type="AlphaFoldDB" id="A0AAD6S7A1"/>
<organism evidence="3 4">
    <name type="scientific">Mycena alexandri</name>
    <dbReference type="NCBI Taxonomy" id="1745969"/>
    <lineage>
        <taxon>Eukaryota</taxon>
        <taxon>Fungi</taxon>
        <taxon>Dikarya</taxon>
        <taxon>Basidiomycota</taxon>
        <taxon>Agaricomycotina</taxon>
        <taxon>Agaricomycetes</taxon>
        <taxon>Agaricomycetidae</taxon>
        <taxon>Agaricales</taxon>
        <taxon>Marasmiineae</taxon>
        <taxon>Mycenaceae</taxon>
        <taxon>Mycena</taxon>
    </lineage>
</organism>
<comment type="caution">
    <text evidence="3">The sequence shown here is derived from an EMBL/GenBank/DDBJ whole genome shotgun (WGS) entry which is preliminary data.</text>
</comment>
<keyword evidence="2" id="KW-0812">Transmembrane</keyword>
<dbReference type="PANTHER" id="PTHR31082">
    <property type="entry name" value="PHEROMONE-REGULATED MEMBRANE PROTEIN 10"/>
    <property type="match status" value="1"/>
</dbReference>
<gene>
    <name evidence="3" type="ORF">C8F04DRAFT_1273643</name>
</gene>
<evidence type="ECO:0000256" key="2">
    <source>
        <dbReference type="SAM" id="Phobius"/>
    </source>
</evidence>
<dbReference type="PANTHER" id="PTHR31082:SF4">
    <property type="entry name" value="PHEROMONE-REGULATED MEMBRANE PROTEIN 10"/>
    <property type="match status" value="1"/>
</dbReference>
<accession>A0AAD6S7A1</accession>
<keyword evidence="2" id="KW-0472">Membrane</keyword>
<evidence type="ECO:0000256" key="1">
    <source>
        <dbReference type="SAM" id="MobiDB-lite"/>
    </source>
</evidence>
<sequence>MMRGAPRTACPHPGWQQLRRQPSRLGDSVPVWGAAVAIQLLNVRNELYSNLFEFTAATLFGFVSAHSRRPKSSATSPSRRAPSCSSSRLRGPLRRPRNNVAQHRLGLVRMCYAVVYSLFLGLGLTVGAEAYERITGRSTDYTCSESHDTEGRGTRRLGVLDGVAVFEHAESGAVGESGDGPARRPRVHRLGDEPFRWYEVPGSERCHCGGGSSYFSAFTVGVVANVYLSLLSGNAHRFLALRMLSVASVLTSLLLASAGTNAIAVQARAGRCSPAVAGKQINIVNGQFQLGYPSGAYFPNVPVEAEDVTIPLQPVFNVDPSGNGLLTFANAPSSQVLYPTINANLTQVLLQPRITTFPGNTTQGWFFTCHSCEDPTIAYGCTVQSTGTGQCAVIGKAAGQTTGVQSCSGLDYGSQVFDVVIS</sequence>
<evidence type="ECO:0000313" key="3">
    <source>
        <dbReference type="EMBL" id="KAJ7021521.1"/>
    </source>
</evidence>
<protein>
    <submittedName>
        <fullName evidence="3">Uncharacterized protein</fullName>
    </submittedName>
</protein>
<evidence type="ECO:0000313" key="4">
    <source>
        <dbReference type="Proteomes" id="UP001218188"/>
    </source>
</evidence>
<feature type="region of interest" description="Disordered" evidence="1">
    <location>
        <begin position="1"/>
        <end position="21"/>
    </location>
</feature>
<feature type="transmembrane region" description="Helical" evidence="2">
    <location>
        <begin position="213"/>
        <end position="231"/>
    </location>
</feature>
<reference evidence="3" key="1">
    <citation type="submission" date="2023-03" db="EMBL/GenBank/DDBJ databases">
        <title>Massive genome expansion in bonnet fungi (Mycena s.s.) driven by repeated elements and novel gene families across ecological guilds.</title>
        <authorList>
            <consortium name="Lawrence Berkeley National Laboratory"/>
            <person name="Harder C.B."/>
            <person name="Miyauchi S."/>
            <person name="Viragh M."/>
            <person name="Kuo A."/>
            <person name="Thoen E."/>
            <person name="Andreopoulos B."/>
            <person name="Lu D."/>
            <person name="Skrede I."/>
            <person name="Drula E."/>
            <person name="Henrissat B."/>
            <person name="Morin E."/>
            <person name="Kohler A."/>
            <person name="Barry K."/>
            <person name="LaButti K."/>
            <person name="Morin E."/>
            <person name="Salamov A."/>
            <person name="Lipzen A."/>
            <person name="Mereny Z."/>
            <person name="Hegedus B."/>
            <person name="Baldrian P."/>
            <person name="Stursova M."/>
            <person name="Weitz H."/>
            <person name="Taylor A."/>
            <person name="Grigoriev I.V."/>
            <person name="Nagy L.G."/>
            <person name="Martin F."/>
            <person name="Kauserud H."/>
        </authorList>
    </citation>
    <scope>NUCLEOTIDE SEQUENCE</scope>
    <source>
        <strain evidence="3">CBHHK200</strain>
    </source>
</reference>
<feature type="region of interest" description="Disordered" evidence="1">
    <location>
        <begin position="68"/>
        <end position="96"/>
    </location>
</feature>
<proteinExistence type="predicted"/>
<keyword evidence="2" id="KW-1133">Transmembrane helix</keyword>
<keyword evidence="4" id="KW-1185">Reference proteome</keyword>